<evidence type="ECO:0000256" key="5">
    <source>
        <dbReference type="ARBA" id="ARBA00022771"/>
    </source>
</evidence>
<gene>
    <name evidence="9" type="ORF">H5410_021206</name>
</gene>
<accession>A0A9J5ZBZ8</accession>
<protein>
    <recommendedName>
        <fullName evidence="2">RING-type E3 ubiquitin transferase</fullName>
        <ecNumber evidence="2">2.3.2.27</ecNumber>
    </recommendedName>
</protein>
<evidence type="ECO:0000256" key="7">
    <source>
        <dbReference type="ARBA" id="ARBA00022833"/>
    </source>
</evidence>
<evidence type="ECO:0000256" key="8">
    <source>
        <dbReference type="SAM" id="MobiDB-lite"/>
    </source>
</evidence>
<reference evidence="9 10" key="1">
    <citation type="submission" date="2020-09" db="EMBL/GenBank/DDBJ databases">
        <title>De no assembly of potato wild relative species, Solanum commersonii.</title>
        <authorList>
            <person name="Cho K."/>
        </authorList>
    </citation>
    <scope>NUCLEOTIDE SEQUENCE [LARGE SCALE GENOMIC DNA]</scope>
    <source>
        <strain evidence="9">LZ3.2</strain>
        <tissue evidence="9">Leaf</tissue>
    </source>
</reference>
<keyword evidence="7" id="KW-0862">Zinc</keyword>
<dbReference type="InterPro" id="IPR013083">
    <property type="entry name" value="Znf_RING/FYVE/PHD"/>
</dbReference>
<proteinExistence type="predicted"/>
<dbReference type="InterPro" id="IPR045191">
    <property type="entry name" value="MBR1/2-like"/>
</dbReference>
<dbReference type="EC" id="2.3.2.27" evidence="2"/>
<dbReference type="GO" id="GO:0008270">
    <property type="term" value="F:zinc ion binding"/>
    <property type="evidence" value="ECO:0007669"/>
    <property type="project" value="UniProtKB-KW"/>
</dbReference>
<keyword evidence="6" id="KW-0833">Ubl conjugation pathway</keyword>
<dbReference type="SUPFAM" id="SSF57850">
    <property type="entry name" value="RING/U-box"/>
    <property type="match status" value="1"/>
</dbReference>
<keyword evidence="3" id="KW-0808">Transferase</keyword>
<dbReference type="PANTHER" id="PTHR22937:SF218">
    <property type="entry name" value="RING-TYPE E3 UBIQUITIN TRANSFERASE"/>
    <property type="match status" value="1"/>
</dbReference>
<keyword evidence="10" id="KW-1185">Reference proteome</keyword>
<feature type="region of interest" description="Disordered" evidence="8">
    <location>
        <begin position="1"/>
        <end position="40"/>
    </location>
</feature>
<evidence type="ECO:0000313" key="9">
    <source>
        <dbReference type="EMBL" id="KAG5609925.1"/>
    </source>
</evidence>
<evidence type="ECO:0000313" key="10">
    <source>
        <dbReference type="Proteomes" id="UP000824120"/>
    </source>
</evidence>
<comment type="catalytic activity">
    <reaction evidence="1">
        <text>S-ubiquitinyl-[E2 ubiquitin-conjugating enzyme]-L-cysteine + [acceptor protein]-L-lysine = [E2 ubiquitin-conjugating enzyme]-L-cysteine + N(6)-ubiquitinyl-[acceptor protein]-L-lysine.</text>
        <dbReference type="EC" id="2.3.2.27"/>
    </reaction>
</comment>
<evidence type="ECO:0000256" key="6">
    <source>
        <dbReference type="ARBA" id="ARBA00022786"/>
    </source>
</evidence>
<dbReference type="PANTHER" id="PTHR22937">
    <property type="entry name" value="E3 UBIQUITIN-PROTEIN LIGASE RNF165"/>
    <property type="match status" value="1"/>
</dbReference>
<dbReference type="Proteomes" id="UP000824120">
    <property type="component" value="Chromosome 4"/>
</dbReference>
<name>A0A9J5ZBZ8_SOLCO</name>
<dbReference type="Gene3D" id="3.30.40.10">
    <property type="entry name" value="Zinc/RING finger domain, C3HC4 (zinc finger)"/>
    <property type="match status" value="1"/>
</dbReference>
<evidence type="ECO:0000256" key="3">
    <source>
        <dbReference type="ARBA" id="ARBA00022679"/>
    </source>
</evidence>
<evidence type="ECO:0000256" key="4">
    <source>
        <dbReference type="ARBA" id="ARBA00022723"/>
    </source>
</evidence>
<organism evidence="9 10">
    <name type="scientific">Solanum commersonii</name>
    <name type="common">Commerson's wild potato</name>
    <name type="synonym">Commerson's nightshade</name>
    <dbReference type="NCBI Taxonomy" id="4109"/>
    <lineage>
        <taxon>Eukaryota</taxon>
        <taxon>Viridiplantae</taxon>
        <taxon>Streptophyta</taxon>
        <taxon>Embryophyta</taxon>
        <taxon>Tracheophyta</taxon>
        <taxon>Spermatophyta</taxon>
        <taxon>Magnoliopsida</taxon>
        <taxon>eudicotyledons</taxon>
        <taxon>Gunneridae</taxon>
        <taxon>Pentapetalae</taxon>
        <taxon>asterids</taxon>
        <taxon>lamiids</taxon>
        <taxon>Solanales</taxon>
        <taxon>Solanaceae</taxon>
        <taxon>Solanoideae</taxon>
        <taxon>Solaneae</taxon>
        <taxon>Solanum</taxon>
    </lineage>
</organism>
<feature type="compositionally biased region" description="Polar residues" evidence="8">
    <location>
        <begin position="1"/>
        <end position="16"/>
    </location>
</feature>
<dbReference type="AlphaFoldDB" id="A0A9J5ZBZ8"/>
<dbReference type="EMBL" id="JACXVP010000004">
    <property type="protein sequence ID" value="KAG5609925.1"/>
    <property type="molecule type" value="Genomic_DNA"/>
</dbReference>
<dbReference type="OrthoDB" id="1293668at2759"/>
<evidence type="ECO:0000256" key="1">
    <source>
        <dbReference type="ARBA" id="ARBA00000900"/>
    </source>
</evidence>
<evidence type="ECO:0000256" key="2">
    <source>
        <dbReference type="ARBA" id="ARBA00012483"/>
    </source>
</evidence>
<keyword evidence="4" id="KW-0479">Metal-binding</keyword>
<comment type="caution">
    <text evidence="9">The sequence shown here is derived from an EMBL/GenBank/DDBJ whole genome shotgun (WGS) entry which is preliminary data.</text>
</comment>
<dbReference type="GO" id="GO:0061630">
    <property type="term" value="F:ubiquitin protein ligase activity"/>
    <property type="evidence" value="ECO:0007669"/>
    <property type="project" value="UniProtKB-EC"/>
</dbReference>
<sequence>MEFVENSTHQTFLEQHTTFGGGSSSTSRNQSNAFIQPSGGPVRYLREHESGDTRRHVNFLRNNIDPQSSSLVIGESVAISFLSYHDCGGDSIREVDHRDDPIVIKVIVKSNLDMLNMLFHDTHTFNAMCGNDSKQNRSITTQNLKSHDDEHDDAQQDEISYYREISYESVISKLLKQIKYQSTKMKNSSDSCCISLGTSDDGGELGKINCGHEFHFQCIRSG</sequence>
<keyword evidence="5" id="KW-0863">Zinc-finger</keyword>